<dbReference type="Proteomes" id="UP001066276">
    <property type="component" value="Chromosome 4_2"/>
</dbReference>
<protein>
    <submittedName>
        <fullName evidence="1">Uncharacterized protein</fullName>
    </submittedName>
</protein>
<name>A0AAV7SJY8_PLEWA</name>
<gene>
    <name evidence="1" type="ORF">NDU88_004839</name>
</gene>
<organism evidence="1 2">
    <name type="scientific">Pleurodeles waltl</name>
    <name type="common">Iberian ribbed newt</name>
    <dbReference type="NCBI Taxonomy" id="8319"/>
    <lineage>
        <taxon>Eukaryota</taxon>
        <taxon>Metazoa</taxon>
        <taxon>Chordata</taxon>
        <taxon>Craniata</taxon>
        <taxon>Vertebrata</taxon>
        <taxon>Euteleostomi</taxon>
        <taxon>Amphibia</taxon>
        <taxon>Batrachia</taxon>
        <taxon>Caudata</taxon>
        <taxon>Salamandroidea</taxon>
        <taxon>Salamandridae</taxon>
        <taxon>Pleurodelinae</taxon>
        <taxon>Pleurodeles</taxon>
    </lineage>
</organism>
<sequence length="95" mass="11310">MAGTVGIQKVLEVELHREESKLQSLGQSRQDNPENVMSWERQHHRVCEIWAILHKHVRHTSHRHWYMECDRAERLLEDLIRPDSSHDPVSMLHDS</sequence>
<accession>A0AAV7SJY8</accession>
<comment type="caution">
    <text evidence="1">The sequence shown here is derived from an EMBL/GenBank/DDBJ whole genome shotgun (WGS) entry which is preliminary data.</text>
</comment>
<keyword evidence="2" id="KW-1185">Reference proteome</keyword>
<evidence type="ECO:0000313" key="1">
    <source>
        <dbReference type="EMBL" id="KAJ1164399.1"/>
    </source>
</evidence>
<dbReference type="AlphaFoldDB" id="A0AAV7SJY8"/>
<dbReference type="EMBL" id="JANPWB010000008">
    <property type="protein sequence ID" value="KAJ1164399.1"/>
    <property type="molecule type" value="Genomic_DNA"/>
</dbReference>
<evidence type="ECO:0000313" key="2">
    <source>
        <dbReference type="Proteomes" id="UP001066276"/>
    </source>
</evidence>
<reference evidence="1" key="1">
    <citation type="journal article" date="2022" name="bioRxiv">
        <title>Sequencing and chromosome-scale assembly of the giantPleurodeles waltlgenome.</title>
        <authorList>
            <person name="Brown T."/>
            <person name="Elewa A."/>
            <person name="Iarovenko S."/>
            <person name="Subramanian E."/>
            <person name="Araus A.J."/>
            <person name="Petzold A."/>
            <person name="Susuki M."/>
            <person name="Suzuki K.-i.T."/>
            <person name="Hayashi T."/>
            <person name="Toyoda A."/>
            <person name="Oliveira C."/>
            <person name="Osipova E."/>
            <person name="Leigh N.D."/>
            <person name="Simon A."/>
            <person name="Yun M.H."/>
        </authorList>
    </citation>
    <scope>NUCLEOTIDE SEQUENCE</scope>
    <source>
        <strain evidence="1">20211129_DDA</strain>
        <tissue evidence="1">Liver</tissue>
    </source>
</reference>
<proteinExistence type="predicted"/>